<keyword evidence="4 6" id="KW-1133">Transmembrane helix</keyword>
<protein>
    <submittedName>
        <fullName evidence="7">Polysaccharide biosynthesis protein</fullName>
    </submittedName>
</protein>
<feature type="transmembrane region" description="Helical" evidence="6">
    <location>
        <begin position="25"/>
        <end position="47"/>
    </location>
</feature>
<evidence type="ECO:0000313" key="8">
    <source>
        <dbReference type="Proteomes" id="UP000005273"/>
    </source>
</evidence>
<dbReference type="AlphaFoldDB" id="A0A0T5X8B1"/>
<feature type="transmembrane region" description="Helical" evidence="6">
    <location>
        <begin position="434"/>
        <end position="454"/>
    </location>
</feature>
<feature type="transmembrane region" description="Helical" evidence="6">
    <location>
        <begin position="374"/>
        <end position="390"/>
    </location>
</feature>
<keyword evidence="2" id="KW-1003">Cell membrane</keyword>
<proteinExistence type="predicted"/>
<feature type="transmembrane region" description="Helical" evidence="6">
    <location>
        <begin position="59"/>
        <end position="81"/>
    </location>
</feature>
<feature type="transmembrane region" description="Helical" evidence="6">
    <location>
        <begin position="93"/>
        <end position="115"/>
    </location>
</feature>
<name>A0A0T5X8B1_9BACT</name>
<reference evidence="8" key="1">
    <citation type="submission" date="2012-09" db="EMBL/GenBank/DDBJ databases">
        <authorList>
            <person name="Weinstock G."/>
            <person name="Sodergren E."/>
            <person name="Clifton S."/>
            <person name="Fulton L."/>
            <person name="Fulton B."/>
            <person name="Courtney L."/>
            <person name="Fronick C."/>
            <person name="Harrison M."/>
            <person name="Strong C."/>
            <person name="Farmer C."/>
            <person name="Delehaunty K."/>
            <person name="Markovic C."/>
            <person name="Hall O."/>
            <person name="Minx P."/>
            <person name="Tomlinson C."/>
            <person name="Mitreva M."/>
            <person name="Nelson J."/>
            <person name="Hou S."/>
            <person name="Wollam A."/>
            <person name="Pepin K.H."/>
            <person name="Johnson M."/>
            <person name="Bhonagiri V."/>
            <person name="Nash W.E."/>
            <person name="Suruliraj S."/>
            <person name="Warren W."/>
            <person name="Chinwalla A."/>
            <person name="Mardis E.R."/>
            <person name="Wilson R.K."/>
        </authorList>
    </citation>
    <scope>NUCLEOTIDE SEQUENCE [LARGE SCALE GENOMIC DNA]</scope>
    <source>
        <strain evidence="8">OS1</strain>
    </source>
</reference>
<dbReference type="RefSeq" id="WP_057940613.1">
    <property type="nucleotide sequence ID" value="NZ_ACJX03000001.1"/>
</dbReference>
<dbReference type="STRING" id="592015.HMPREF1705_03995"/>
<evidence type="ECO:0000256" key="2">
    <source>
        <dbReference type="ARBA" id="ARBA00022475"/>
    </source>
</evidence>
<gene>
    <name evidence="7" type="ORF">HMPREF1705_03995</name>
</gene>
<keyword evidence="5 6" id="KW-0472">Membrane</keyword>
<comment type="caution">
    <text evidence="7">The sequence shown here is derived from an EMBL/GenBank/DDBJ whole genome shotgun (WGS) entry which is preliminary data.</text>
</comment>
<evidence type="ECO:0000256" key="4">
    <source>
        <dbReference type="ARBA" id="ARBA00022989"/>
    </source>
</evidence>
<keyword evidence="8" id="KW-1185">Reference proteome</keyword>
<evidence type="ECO:0000256" key="3">
    <source>
        <dbReference type="ARBA" id="ARBA00022692"/>
    </source>
</evidence>
<organism evidence="7 8">
    <name type="scientific">Acetomicrobium hydrogeniformans ATCC BAA-1850</name>
    <dbReference type="NCBI Taxonomy" id="592015"/>
    <lineage>
        <taxon>Bacteria</taxon>
        <taxon>Thermotogati</taxon>
        <taxon>Synergistota</taxon>
        <taxon>Synergistia</taxon>
        <taxon>Synergistales</taxon>
        <taxon>Acetomicrobiaceae</taxon>
        <taxon>Acetomicrobium</taxon>
    </lineage>
</organism>
<dbReference type="PANTHER" id="PTHR30250:SF28">
    <property type="entry name" value="POLYSACCHARIDE BIOSYNTHESIS PROTEIN"/>
    <property type="match status" value="1"/>
</dbReference>
<evidence type="ECO:0000256" key="5">
    <source>
        <dbReference type="ARBA" id="ARBA00023136"/>
    </source>
</evidence>
<dbReference type="Proteomes" id="UP000005273">
    <property type="component" value="Unassembled WGS sequence"/>
</dbReference>
<feature type="transmembrane region" description="Helical" evidence="6">
    <location>
        <begin position="402"/>
        <end position="422"/>
    </location>
</feature>
<dbReference type="InterPro" id="IPR050833">
    <property type="entry name" value="Poly_Biosynth_Transport"/>
</dbReference>
<evidence type="ECO:0000313" key="7">
    <source>
        <dbReference type="EMBL" id="KRT34372.1"/>
    </source>
</evidence>
<dbReference type="OrthoDB" id="109075at2"/>
<comment type="subcellular location">
    <subcellularLocation>
        <location evidence="1">Cell membrane</location>
        <topology evidence="1">Multi-pass membrane protein</topology>
    </subcellularLocation>
</comment>
<keyword evidence="3 6" id="KW-0812">Transmembrane</keyword>
<evidence type="ECO:0000256" key="6">
    <source>
        <dbReference type="SAM" id="Phobius"/>
    </source>
</evidence>
<accession>A0A0T5X8B1</accession>
<feature type="transmembrane region" description="Helical" evidence="6">
    <location>
        <begin position="131"/>
        <end position="153"/>
    </location>
</feature>
<dbReference type="EMBL" id="ACJX03000001">
    <property type="protein sequence ID" value="KRT34372.1"/>
    <property type="molecule type" value="Genomic_DNA"/>
</dbReference>
<dbReference type="GO" id="GO:0005886">
    <property type="term" value="C:plasma membrane"/>
    <property type="evidence" value="ECO:0007669"/>
    <property type="project" value="UniProtKB-SubCell"/>
</dbReference>
<dbReference type="PANTHER" id="PTHR30250">
    <property type="entry name" value="PST FAMILY PREDICTED COLANIC ACID TRANSPORTER"/>
    <property type="match status" value="1"/>
</dbReference>
<sequence length="485" mass="54146">MTIPGIDKAREKFAKFVPKSKTVRAISVLAGGTAMAQFINILFAPLLTRVYSPADFGVLSVYTAILALLLAFSGFGYHLAIPLPKANNRAFNLFVLSMILHLLLCLFVATTIFFVPDKWVRILKWESLQPYFWLIPLGFAGGGFYTILNYWAVREKAFGVISRTRMAQSIFGGITQIFLGFIGLRPIGLLIGQFINQTAGILSLASSFKGKTFRFPRSHRLKHVAKRYRRFPLYSSWGTLLNTASAQVTPILLVSWYSESVAGWFSLGNRLIHLPLLIIGASVSQVYFQKASASRFSGNTANVTEKFFKALAIVGIFPLIVIAIIAPNLFSTVFGKDWAISGLYVRFLAPYLIFQVLASPLSTVFFAMERQRTLLVFQSILLLTRVTSLYSGRLFESADHSILFYGVASAAAYCVYLLLILNISGNKLTTPMRFIGKIFVHSVLLLLPCLYFQIIGKQIFMYSSAFLGSCAFLLVWRSYLKALFN</sequence>
<feature type="transmembrane region" description="Helical" evidence="6">
    <location>
        <begin position="460"/>
        <end position="480"/>
    </location>
</feature>
<feature type="transmembrane region" description="Helical" evidence="6">
    <location>
        <begin position="308"/>
        <end position="327"/>
    </location>
</feature>
<dbReference type="Pfam" id="PF13440">
    <property type="entry name" value="Polysacc_synt_3"/>
    <property type="match status" value="1"/>
</dbReference>
<dbReference type="eggNOG" id="COG2244">
    <property type="taxonomic scope" value="Bacteria"/>
</dbReference>
<feature type="transmembrane region" description="Helical" evidence="6">
    <location>
        <begin position="270"/>
        <end position="288"/>
    </location>
</feature>
<feature type="transmembrane region" description="Helical" evidence="6">
    <location>
        <begin position="165"/>
        <end position="184"/>
    </location>
</feature>
<evidence type="ECO:0000256" key="1">
    <source>
        <dbReference type="ARBA" id="ARBA00004651"/>
    </source>
</evidence>
<feature type="transmembrane region" description="Helical" evidence="6">
    <location>
        <begin position="347"/>
        <end position="367"/>
    </location>
</feature>